<keyword evidence="2" id="KW-0808">Transferase</keyword>
<dbReference type="PATRIC" id="fig|866536.3.peg.1014"/>
<dbReference type="InterPro" id="IPR039143">
    <property type="entry name" value="GNPNAT1-like"/>
</dbReference>
<dbReference type="PANTHER" id="PTHR13355:SF11">
    <property type="entry name" value="GLUCOSAMINE 6-PHOSPHATE N-ACETYLTRANSFERASE"/>
    <property type="match status" value="1"/>
</dbReference>
<name>I3Z308_BELBD</name>
<reference evidence="3" key="1">
    <citation type="submission" date="2012-06" db="EMBL/GenBank/DDBJ databases">
        <title>The complete genome of Belliella baltica DSM 15883.</title>
        <authorList>
            <person name="Lucas S."/>
            <person name="Copeland A."/>
            <person name="Lapidus A."/>
            <person name="Goodwin L."/>
            <person name="Pitluck S."/>
            <person name="Peters L."/>
            <person name="Mikhailova N."/>
            <person name="Davenport K."/>
            <person name="Kyrpides N."/>
            <person name="Mavromatis K."/>
            <person name="Pagani I."/>
            <person name="Ivanova N."/>
            <person name="Ovchinnikova G."/>
            <person name="Zeytun A."/>
            <person name="Detter J.C."/>
            <person name="Han C."/>
            <person name="Land M."/>
            <person name="Hauser L."/>
            <person name="Markowitz V."/>
            <person name="Cheng J.-F."/>
            <person name="Hugenholtz P."/>
            <person name="Woyke T."/>
            <person name="Wu D."/>
            <person name="Tindall B."/>
            <person name="Pomrenke H."/>
            <person name="Brambilla E."/>
            <person name="Klenk H.-P."/>
            <person name="Eisen J.A."/>
        </authorList>
    </citation>
    <scope>NUCLEOTIDE SEQUENCE [LARGE SCALE GENOMIC DNA]</scope>
    <source>
        <strain evidence="3">DSM 15883 / CIP 108006 / LMG 21964 / BA134</strain>
    </source>
</reference>
<gene>
    <name evidence="2" type="ordered locus">Belba_0984</name>
</gene>
<evidence type="ECO:0000259" key="1">
    <source>
        <dbReference type="PROSITE" id="PS51186"/>
    </source>
</evidence>
<dbReference type="PROSITE" id="PS51186">
    <property type="entry name" value="GNAT"/>
    <property type="match status" value="1"/>
</dbReference>
<proteinExistence type="predicted"/>
<dbReference type="Pfam" id="PF13673">
    <property type="entry name" value="Acetyltransf_10"/>
    <property type="match status" value="1"/>
</dbReference>
<dbReference type="GO" id="GO:0004343">
    <property type="term" value="F:glucosamine 6-phosphate N-acetyltransferase activity"/>
    <property type="evidence" value="ECO:0007669"/>
    <property type="project" value="TreeGrafter"/>
</dbReference>
<evidence type="ECO:0000313" key="3">
    <source>
        <dbReference type="Proteomes" id="UP000006050"/>
    </source>
</evidence>
<dbReference type="Proteomes" id="UP000006050">
    <property type="component" value="Chromosome"/>
</dbReference>
<accession>I3Z308</accession>
<dbReference type="eggNOG" id="COG2153">
    <property type="taxonomic scope" value="Bacteria"/>
</dbReference>
<keyword evidence="3" id="KW-1185">Reference proteome</keyword>
<dbReference type="Gene3D" id="3.40.630.30">
    <property type="match status" value="1"/>
</dbReference>
<dbReference type="KEGG" id="bbd:Belba_0984"/>
<dbReference type="PANTHER" id="PTHR13355">
    <property type="entry name" value="GLUCOSAMINE 6-PHOSPHATE N-ACETYLTRANSFERASE"/>
    <property type="match status" value="1"/>
</dbReference>
<sequence length="157" mass="17800">MRNSSSSLMNLKHSLKSFHELSINELYDLLRLRSEVFVVEQNCVFLDLDDKDQKCFHLLLYQENGLVAYTRIVPAGLSYEEVAIGRVVSSPAFRGKGLGRKVMELTLDACYQLFGSCDIRLGAQTYALGFYESLGFKSDGEIYDEDGIEHIEMVRKA</sequence>
<dbReference type="HOGENOM" id="CLU_056607_3_1_10"/>
<dbReference type="EMBL" id="CP003281">
    <property type="protein sequence ID" value="AFL83626.1"/>
    <property type="molecule type" value="Genomic_DNA"/>
</dbReference>
<protein>
    <submittedName>
        <fullName evidence="2">Putative acyltransferase</fullName>
    </submittedName>
</protein>
<dbReference type="CDD" id="cd04301">
    <property type="entry name" value="NAT_SF"/>
    <property type="match status" value="1"/>
</dbReference>
<dbReference type="InterPro" id="IPR000182">
    <property type="entry name" value="GNAT_dom"/>
</dbReference>
<keyword evidence="2" id="KW-0012">Acyltransferase</keyword>
<dbReference type="SUPFAM" id="SSF55729">
    <property type="entry name" value="Acyl-CoA N-acyltransferases (Nat)"/>
    <property type="match status" value="1"/>
</dbReference>
<feature type="domain" description="N-acetyltransferase" evidence="1">
    <location>
        <begin position="16"/>
        <end position="157"/>
    </location>
</feature>
<dbReference type="InterPro" id="IPR016181">
    <property type="entry name" value="Acyl_CoA_acyltransferase"/>
</dbReference>
<dbReference type="AlphaFoldDB" id="I3Z308"/>
<organism evidence="2 3">
    <name type="scientific">Belliella baltica (strain DSM 15883 / CIP 108006 / LMG 21964 / BA134)</name>
    <dbReference type="NCBI Taxonomy" id="866536"/>
    <lineage>
        <taxon>Bacteria</taxon>
        <taxon>Pseudomonadati</taxon>
        <taxon>Bacteroidota</taxon>
        <taxon>Cytophagia</taxon>
        <taxon>Cytophagales</taxon>
        <taxon>Cyclobacteriaceae</taxon>
        <taxon>Belliella</taxon>
    </lineage>
</organism>
<evidence type="ECO:0000313" key="2">
    <source>
        <dbReference type="EMBL" id="AFL83626.1"/>
    </source>
</evidence>